<proteinExistence type="predicted"/>
<dbReference type="AlphaFoldDB" id="A0A7X1E4B4"/>
<evidence type="ECO:0000313" key="2">
    <source>
        <dbReference type="EMBL" id="MBC2601864.1"/>
    </source>
</evidence>
<protein>
    <submittedName>
        <fullName evidence="2">PEP-CTERM sorting domain-containing protein</fullName>
    </submittedName>
</protein>
<feature type="signal peptide" evidence="1">
    <location>
        <begin position="1"/>
        <end position="23"/>
    </location>
</feature>
<reference evidence="2 3" key="1">
    <citation type="submission" date="2020-07" db="EMBL/GenBank/DDBJ databases">
        <authorList>
            <person name="Feng X."/>
        </authorList>
    </citation>
    <scope>NUCLEOTIDE SEQUENCE [LARGE SCALE GENOMIC DNA]</scope>
    <source>
        <strain evidence="2 3">JCM14086</strain>
    </source>
</reference>
<sequence>MNKSRLLGALAVVSTFGAGFCEAQVIIDGTAPDYVNNGSFETTADWWGGGATTLSSDLGFDNRYLQRNNNLPNKDGNNYAVIGLDGSTNRGAYQDTGYDLVEGDTFDLSFWQANHFGIESGDEFSWQLFTTTTNDDNGTVATIVASGQVLANTTSSFLEESYTGIGSVGSDIAGDRLFIAFSRSDNMEASDFLGLDQVNLSVSSAIPEPASAVLISGFLALGFVGMRRRRS</sequence>
<name>A0A7X1E4B4_9BACT</name>
<organism evidence="2 3">
    <name type="scientific">Puniceicoccus vermicola</name>
    <dbReference type="NCBI Taxonomy" id="388746"/>
    <lineage>
        <taxon>Bacteria</taxon>
        <taxon>Pseudomonadati</taxon>
        <taxon>Verrucomicrobiota</taxon>
        <taxon>Opitutia</taxon>
        <taxon>Puniceicoccales</taxon>
        <taxon>Puniceicoccaceae</taxon>
        <taxon>Puniceicoccus</taxon>
    </lineage>
</organism>
<feature type="chain" id="PRO_5030610019" evidence="1">
    <location>
        <begin position="24"/>
        <end position="231"/>
    </location>
</feature>
<gene>
    <name evidence="2" type="ORF">H5P30_08740</name>
</gene>
<dbReference type="EMBL" id="JACHVA010000078">
    <property type="protein sequence ID" value="MBC2601864.1"/>
    <property type="molecule type" value="Genomic_DNA"/>
</dbReference>
<comment type="caution">
    <text evidence="2">The sequence shown here is derived from an EMBL/GenBank/DDBJ whole genome shotgun (WGS) entry which is preliminary data.</text>
</comment>
<evidence type="ECO:0000313" key="3">
    <source>
        <dbReference type="Proteomes" id="UP000525652"/>
    </source>
</evidence>
<dbReference type="Proteomes" id="UP000525652">
    <property type="component" value="Unassembled WGS sequence"/>
</dbReference>
<evidence type="ECO:0000256" key="1">
    <source>
        <dbReference type="SAM" id="SignalP"/>
    </source>
</evidence>
<accession>A0A7X1E4B4</accession>
<keyword evidence="1" id="KW-0732">Signal</keyword>
<dbReference type="RefSeq" id="WP_185692569.1">
    <property type="nucleotide sequence ID" value="NZ_JACHVA010000078.1"/>
</dbReference>
<dbReference type="Gene3D" id="2.60.120.260">
    <property type="entry name" value="Galactose-binding domain-like"/>
    <property type="match status" value="1"/>
</dbReference>
<keyword evidence="3" id="KW-1185">Reference proteome</keyword>